<dbReference type="AlphaFoldDB" id="C4KCF0"/>
<dbReference type="InterPro" id="IPR036388">
    <property type="entry name" value="WH-like_DNA-bd_sf"/>
</dbReference>
<gene>
    <name evidence="6" type="ordered locus">Tmz1t_3749</name>
</gene>
<protein>
    <submittedName>
        <fullName evidence="6">Transcriptional regulator, ArgP, LysR family</fullName>
    </submittedName>
</protein>
<dbReference type="PRINTS" id="PR00039">
    <property type="entry name" value="HTHLYSR"/>
</dbReference>
<keyword evidence="2" id="KW-0805">Transcription regulation</keyword>
<sequence>MIDHRLLAFEAVLQEGGFERAARRLALTQSAVSQRVKLLEAELGQVLLVRSKPVRPTPAGRRLLPYLAQLRLMEAEARRALSPREVDGPLRLAVGVNADSLATWFIGAVAEVVRDEGIVLDCVVDDQDHTHALLADGEVLGCVSTRADPMRGCAAVRLGAMPYLCAGSPDFRARWFPQGLTPAALARAPAIVFGHHDDMHEAFLLRHFGLDSRRYPHHVVPSSEGFMAFALAGLGYGFVPEIQARAHLARGELVDLAPEREEVVLYWHHWQVQSPVMARLAQAIGDAAGRALGGERRDPAGPG</sequence>
<keyword evidence="3" id="KW-0238">DNA-binding</keyword>
<dbReference type="Gene3D" id="1.10.10.10">
    <property type="entry name" value="Winged helix-like DNA-binding domain superfamily/Winged helix DNA-binding domain"/>
    <property type="match status" value="1"/>
</dbReference>
<comment type="similarity">
    <text evidence="1">Belongs to the LysR transcriptional regulatory family.</text>
</comment>
<dbReference type="CDD" id="cd08428">
    <property type="entry name" value="PBP2_IciA_ArgP"/>
    <property type="match status" value="1"/>
</dbReference>
<reference evidence="7" key="1">
    <citation type="submission" date="2009-05" db="EMBL/GenBank/DDBJ databases">
        <title>Complete sequence of chromosome of Thauera sp. MZ1T.</title>
        <authorList>
            <consortium name="US DOE Joint Genome Institute"/>
            <person name="Lucas S."/>
            <person name="Copeland A."/>
            <person name="Lapidus A."/>
            <person name="Glavina del Rio T."/>
            <person name="Dalin E."/>
            <person name="Tice H."/>
            <person name="Bruce D."/>
            <person name="Goodwin L."/>
            <person name="Pitluck S."/>
            <person name="Sims D."/>
            <person name="Brettin T."/>
            <person name="Detter J.C."/>
            <person name="Han C."/>
            <person name="Larimer F."/>
            <person name="Land M."/>
            <person name="Hauser L."/>
            <person name="Kyrpides N."/>
            <person name="Mikhailova N."/>
            <person name="Sayler G.S."/>
        </authorList>
    </citation>
    <scope>NUCLEOTIDE SEQUENCE [LARGE SCALE GENOMIC DNA]</scope>
    <source>
        <strain evidence="7">MZ1T</strain>
    </source>
</reference>
<dbReference type="InterPro" id="IPR036390">
    <property type="entry name" value="WH_DNA-bd_sf"/>
</dbReference>
<dbReference type="OrthoDB" id="3252676at2"/>
<dbReference type="Pfam" id="PF00126">
    <property type="entry name" value="HTH_1"/>
    <property type="match status" value="1"/>
</dbReference>
<evidence type="ECO:0000313" key="6">
    <source>
        <dbReference type="EMBL" id="ACR02341.1"/>
    </source>
</evidence>
<name>C4KCF0_THASP</name>
<reference evidence="6 7" key="2">
    <citation type="journal article" date="2012" name="Stand. Genomic Sci.">
        <title>Complete genome sequence of Thauera aminoaromatica strain MZ1T.</title>
        <authorList>
            <person name="Jiang K."/>
            <person name="Sanseverino J."/>
            <person name="Chauhan A."/>
            <person name="Lucas S."/>
            <person name="Copeland A."/>
            <person name="Lapidus A."/>
            <person name="Del Rio T.G."/>
            <person name="Dalin E."/>
            <person name="Tice H."/>
            <person name="Bruce D."/>
            <person name="Goodwin L."/>
            <person name="Pitluck S."/>
            <person name="Sims D."/>
            <person name="Brettin T."/>
            <person name="Detter J.C."/>
            <person name="Han C."/>
            <person name="Chang Y.J."/>
            <person name="Larimer F."/>
            <person name="Land M."/>
            <person name="Hauser L."/>
            <person name="Kyrpides N.C."/>
            <person name="Mikhailova N."/>
            <person name="Moser S."/>
            <person name="Jegier P."/>
            <person name="Close D."/>
            <person name="Debruyn J.M."/>
            <person name="Wang Y."/>
            <person name="Layton A.C."/>
            <person name="Allen M.S."/>
            <person name="Sayler G.S."/>
        </authorList>
    </citation>
    <scope>NUCLEOTIDE SEQUENCE [LARGE SCALE GENOMIC DNA]</scope>
    <source>
        <strain evidence="6 7">MZ1T</strain>
    </source>
</reference>
<evidence type="ECO:0000256" key="2">
    <source>
        <dbReference type="ARBA" id="ARBA00023015"/>
    </source>
</evidence>
<dbReference type="HOGENOM" id="CLU_063829_0_0_4"/>
<dbReference type="Gene3D" id="3.40.190.290">
    <property type="match status" value="1"/>
</dbReference>
<dbReference type="NCBIfam" id="TIGR03298">
    <property type="entry name" value="argP"/>
    <property type="match status" value="1"/>
</dbReference>
<dbReference type="InterPro" id="IPR005119">
    <property type="entry name" value="LysR_subst-bd"/>
</dbReference>
<evidence type="ECO:0000256" key="1">
    <source>
        <dbReference type="ARBA" id="ARBA00009437"/>
    </source>
</evidence>
<accession>C4KCF0</accession>
<dbReference type="SUPFAM" id="SSF53850">
    <property type="entry name" value="Periplasmic binding protein-like II"/>
    <property type="match status" value="1"/>
</dbReference>
<dbReference type="PANTHER" id="PTHR30579:SF2">
    <property type="entry name" value="HTH-TYPE TRANSCRIPTIONAL REGULATOR ARGP"/>
    <property type="match status" value="1"/>
</dbReference>
<dbReference type="STRING" id="85643.Tmz1t_3749"/>
<evidence type="ECO:0000256" key="4">
    <source>
        <dbReference type="ARBA" id="ARBA00023163"/>
    </source>
</evidence>
<dbReference type="NCBIfam" id="NF009888">
    <property type="entry name" value="PRK13348.1"/>
    <property type="match status" value="1"/>
</dbReference>
<dbReference type="eggNOG" id="COG0583">
    <property type="taxonomic scope" value="Bacteria"/>
</dbReference>
<keyword evidence="4" id="KW-0804">Transcription</keyword>
<dbReference type="InterPro" id="IPR017685">
    <property type="entry name" value="ArgP"/>
</dbReference>
<proteinExistence type="inferred from homology"/>
<dbReference type="SUPFAM" id="SSF46785">
    <property type="entry name" value="Winged helix' DNA-binding domain"/>
    <property type="match status" value="1"/>
</dbReference>
<dbReference type="GO" id="GO:0003700">
    <property type="term" value="F:DNA-binding transcription factor activity"/>
    <property type="evidence" value="ECO:0007669"/>
    <property type="project" value="InterPro"/>
</dbReference>
<dbReference type="PANTHER" id="PTHR30579">
    <property type="entry name" value="TRANSCRIPTIONAL REGULATOR"/>
    <property type="match status" value="1"/>
</dbReference>
<dbReference type="Proteomes" id="UP000002186">
    <property type="component" value="Chromosome"/>
</dbReference>
<dbReference type="EMBL" id="CP001281">
    <property type="protein sequence ID" value="ACR02341.1"/>
    <property type="molecule type" value="Genomic_DNA"/>
</dbReference>
<keyword evidence="7" id="KW-1185">Reference proteome</keyword>
<dbReference type="InterPro" id="IPR050176">
    <property type="entry name" value="LTTR"/>
</dbReference>
<dbReference type="PROSITE" id="PS50931">
    <property type="entry name" value="HTH_LYSR"/>
    <property type="match status" value="1"/>
</dbReference>
<dbReference type="RefSeq" id="WP_012586107.1">
    <property type="nucleotide sequence ID" value="NC_011662.2"/>
</dbReference>
<dbReference type="KEGG" id="tmz:Tmz1t_3749"/>
<evidence type="ECO:0000313" key="7">
    <source>
        <dbReference type="Proteomes" id="UP000002186"/>
    </source>
</evidence>
<dbReference type="Pfam" id="PF03466">
    <property type="entry name" value="LysR_substrate"/>
    <property type="match status" value="1"/>
</dbReference>
<dbReference type="GO" id="GO:0003677">
    <property type="term" value="F:DNA binding"/>
    <property type="evidence" value="ECO:0007669"/>
    <property type="project" value="UniProtKB-KW"/>
</dbReference>
<evidence type="ECO:0000259" key="5">
    <source>
        <dbReference type="PROSITE" id="PS50931"/>
    </source>
</evidence>
<evidence type="ECO:0000256" key="3">
    <source>
        <dbReference type="ARBA" id="ARBA00023125"/>
    </source>
</evidence>
<organism evidence="6 7">
    <name type="scientific">Thauera aminoaromatica</name>
    <dbReference type="NCBI Taxonomy" id="164330"/>
    <lineage>
        <taxon>Bacteria</taxon>
        <taxon>Pseudomonadati</taxon>
        <taxon>Pseudomonadota</taxon>
        <taxon>Betaproteobacteria</taxon>
        <taxon>Rhodocyclales</taxon>
        <taxon>Zoogloeaceae</taxon>
        <taxon>Thauera</taxon>
    </lineage>
</organism>
<feature type="domain" description="HTH lysR-type" evidence="5">
    <location>
        <begin position="1"/>
        <end position="57"/>
    </location>
</feature>
<dbReference type="InterPro" id="IPR000847">
    <property type="entry name" value="LysR_HTH_N"/>
</dbReference>
<dbReference type="NCBIfam" id="NF002964">
    <property type="entry name" value="PRK03635.1"/>
    <property type="match status" value="1"/>
</dbReference>